<dbReference type="AlphaFoldDB" id="A0AA39KWA5"/>
<protein>
    <recommendedName>
        <fullName evidence="3">N-acetyltransferase domain-containing protein</fullName>
    </recommendedName>
</protein>
<organism evidence="1 2">
    <name type="scientific">Microctonus aethiopoides</name>
    <dbReference type="NCBI Taxonomy" id="144406"/>
    <lineage>
        <taxon>Eukaryota</taxon>
        <taxon>Metazoa</taxon>
        <taxon>Ecdysozoa</taxon>
        <taxon>Arthropoda</taxon>
        <taxon>Hexapoda</taxon>
        <taxon>Insecta</taxon>
        <taxon>Pterygota</taxon>
        <taxon>Neoptera</taxon>
        <taxon>Endopterygota</taxon>
        <taxon>Hymenoptera</taxon>
        <taxon>Apocrita</taxon>
        <taxon>Ichneumonoidea</taxon>
        <taxon>Braconidae</taxon>
        <taxon>Euphorinae</taxon>
        <taxon>Microctonus</taxon>
    </lineage>
</organism>
<sequence length="282" mass="31950">MDQLSMSDLDEENTNSVVIKIEETIKAPLYWHSPVGCQILDLKECHYDEVLRLIKRHFFAEDPMCRAINILADSVSTQSYLDSVLLWMKDTTSLVAVSSKSGRVVGTIITRINSSLDRSNTYSRIQIFQGGAVEKIMHLNNTLIKRADAYTQLETEIYLRIYILCVHPSYLSKGLKSGLLEAFIQMAIALEIPAIGGIFSSGDDKKLAADLGFKLLLEILYSQWSLNGEIIFDNPGSGNYSVAFMAMPTPSLDCLKNIWQRREDMINEDKARRKNHLRCIKY</sequence>
<comment type="caution">
    <text evidence="1">The sequence shown here is derived from an EMBL/GenBank/DDBJ whole genome shotgun (WGS) entry which is preliminary data.</text>
</comment>
<dbReference type="Gene3D" id="3.40.630.30">
    <property type="match status" value="1"/>
</dbReference>
<dbReference type="Proteomes" id="UP001168990">
    <property type="component" value="Unassembled WGS sequence"/>
</dbReference>
<dbReference type="SUPFAM" id="SSF55729">
    <property type="entry name" value="Acyl-CoA N-acyltransferases (Nat)"/>
    <property type="match status" value="1"/>
</dbReference>
<accession>A0AA39KWA5</accession>
<name>A0AA39KWA5_9HYME</name>
<dbReference type="EMBL" id="JAQQBS010000001">
    <property type="protein sequence ID" value="KAK0176052.1"/>
    <property type="molecule type" value="Genomic_DNA"/>
</dbReference>
<reference evidence="1" key="2">
    <citation type="submission" date="2023-03" db="EMBL/GenBank/DDBJ databases">
        <authorList>
            <person name="Inwood S.N."/>
            <person name="Skelly J.G."/>
            <person name="Guhlin J."/>
            <person name="Harrop T.W.R."/>
            <person name="Goldson S.G."/>
            <person name="Dearden P.K."/>
        </authorList>
    </citation>
    <scope>NUCLEOTIDE SEQUENCE</scope>
    <source>
        <strain evidence="1">Irish</strain>
        <tissue evidence="1">Whole body</tissue>
    </source>
</reference>
<reference evidence="1" key="1">
    <citation type="journal article" date="2023" name="bioRxiv">
        <title>Scaffold-level genome assemblies of two parasitoid biocontrol wasps reveal the parthenogenesis mechanism and an associated novel virus.</title>
        <authorList>
            <person name="Inwood S."/>
            <person name="Skelly J."/>
            <person name="Guhlin J."/>
            <person name="Harrop T."/>
            <person name="Goldson S."/>
            <person name="Dearden P."/>
        </authorList>
    </citation>
    <scope>NUCLEOTIDE SEQUENCE</scope>
    <source>
        <strain evidence="1">Irish</strain>
        <tissue evidence="1">Whole body</tissue>
    </source>
</reference>
<evidence type="ECO:0000313" key="1">
    <source>
        <dbReference type="EMBL" id="KAK0176052.1"/>
    </source>
</evidence>
<evidence type="ECO:0008006" key="3">
    <source>
        <dbReference type="Google" id="ProtNLM"/>
    </source>
</evidence>
<proteinExistence type="predicted"/>
<dbReference type="GO" id="GO:0008080">
    <property type="term" value="F:N-acetyltransferase activity"/>
    <property type="evidence" value="ECO:0007669"/>
    <property type="project" value="TreeGrafter"/>
</dbReference>
<dbReference type="InterPro" id="IPR016181">
    <property type="entry name" value="Acyl_CoA_acyltransferase"/>
</dbReference>
<keyword evidence="2" id="KW-1185">Reference proteome</keyword>
<dbReference type="PANTHER" id="PTHR20905:SF28">
    <property type="entry name" value="GH28833P-RELATED"/>
    <property type="match status" value="1"/>
</dbReference>
<gene>
    <name evidence="1" type="ORF">PV328_000228</name>
</gene>
<dbReference type="PANTHER" id="PTHR20905">
    <property type="entry name" value="N-ACETYLTRANSFERASE-RELATED"/>
    <property type="match status" value="1"/>
</dbReference>
<evidence type="ECO:0000313" key="2">
    <source>
        <dbReference type="Proteomes" id="UP001168990"/>
    </source>
</evidence>